<dbReference type="Proteomes" id="UP001075354">
    <property type="component" value="Chromosome 7"/>
</dbReference>
<feature type="chain" id="PRO_5044012268" evidence="9">
    <location>
        <begin position="22"/>
        <end position="589"/>
    </location>
</feature>
<keyword evidence="7" id="KW-0325">Glycoprotein</keyword>
<evidence type="ECO:0000256" key="9">
    <source>
        <dbReference type="SAM" id="SignalP"/>
    </source>
</evidence>
<organism evidence="10 11">
    <name type="scientific">Megalurothrips usitatus</name>
    <name type="common">bean blossom thrips</name>
    <dbReference type="NCBI Taxonomy" id="439358"/>
    <lineage>
        <taxon>Eukaryota</taxon>
        <taxon>Metazoa</taxon>
        <taxon>Ecdysozoa</taxon>
        <taxon>Arthropoda</taxon>
        <taxon>Hexapoda</taxon>
        <taxon>Insecta</taxon>
        <taxon>Pterygota</taxon>
        <taxon>Neoptera</taxon>
        <taxon>Paraneoptera</taxon>
        <taxon>Thysanoptera</taxon>
        <taxon>Terebrantia</taxon>
        <taxon>Thripoidea</taxon>
        <taxon>Thripidae</taxon>
        <taxon>Megalurothrips</taxon>
    </lineage>
</organism>
<dbReference type="InterPro" id="IPR052192">
    <property type="entry name" value="Insect_Ionotropic_Sensory_Rcpt"/>
</dbReference>
<evidence type="ECO:0000313" key="10">
    <source>
        <dbReference type="EMBL" id="KAJ1526438.1"/>
    </source>
</evidence>
<evidence type="ECO:0000256" key="8">
    <source>
        <dbReference type="SAM" id="Phobius"/>
    </source>
</evidence>
<evidence type="ECO:0000256" key="7">
    <source>
        <dbReference type="ARBA" id="ARBA00023180"/>
    </source>
</evidence>
<keyword evidence="2" id="KW-1003">Cell membrane</keyword>
<dbReference type="EMBL" id="JAPTSV010000007">
    <property type="protein sequence ID" value="KAJ1526438.1"/>
    <property type="molecule type" value="Genomic_DNA"/>
</dbReference>
<name>A0AAV7XK09_9NEOP</name>
<dbReference type="PANTHER" id="PTHR42643">
    <property type="entry name" value="IONOTROPIC RECEPTOR 20A-RELATED"/>
    <property type="match status" value="1"/>
</dbReference>
<evidence type="ECO:0000256" key="6">
    <source>
        <dbReference type="ARBA" id="ARBA00023170"/>
    </source>
</evidence>
<accession>A0AAV7XK09</accession>
<dbReference type="AlphaFoldDB" id="A0AAV7XK09"/>
<protein>
    <submittedName>
        <fullName evidence="10">Uncharacterized protein</fullName>
    </submittedName>
</protein>
<keyword evidence="11" id="KW-1185">Reference proteome</keyword>
<gene>
    <name evidence="10" type="ORF">ONE63_009572</name>
</gene>
<feature type="transmembrane region" description="Helical" evidence="8">
    <location>
        <begin position="540"/>
        <end position="560"/>
    </location>
</feature>
<keyword evidence="5 8" id="KW-0472">Membrane</keyword>
<evidence type="ECO:0000256" key="4">
    <source>
        <dbReference type="ARBA" id="ARBA00022989"/>
    </source>
</evidence>
<proteinExistence type="predicted"/>
<dbReference type="GO" id="GO:0005886">
    <property type="term" value="C:plasma membrane"/>
    <property type="evidence" value="ECO:0007669"/>
    <property type="project" value="UniProtKB-SubCell"/>
</dbReference>
<evidence type="ECO:0000256" key="5">
    <source>
        <dbReference type="ARBA" id="ARBA00023136"/>
    </source>
</evidence>
<evidence type="ECO:0000256" key="1">
    <source>
        <dbReference type="ARBA" id="ARBA00004651"/>
    </source>
</evidence>
<evidence type="ECO:0000256" key="3">
    <source>
        <dbReference type="ARBA" id="ARBA00022692"/>
    </source>
</evidence>
<keyword evidence="4 8" id="KW-1133">Transmembrane helix</keyword>
<sequence>MVAGTRTSAALLALLLRAARGLSPEAACALALLPRYLVPDPDGRDPLRLHIVAQADWVDDAFIGSLPRGVLLTVSDRLPNETAAALEDLWCTNSHLLAATASPGQMKAVAAALRVPDRVRTVLWTTAPTRLTPAELLRFVVRRGVSCFSQLRLAVTSLDDRRTRLHFVPYGCDGILEPASETDQCAPAGGWLLNATVFLKPCSAWRPSSSHRFEAAVFATGGEDPSSHVLREALGALSRYGALPKPLAIVSAQDFLARWWECRIDAMGSDGMLLSDQLGEAAAFPWGPERTMVVVPSGMGSQHAHLLRLGEAFRPPLWCATAASALSVATALWLLRGARGAVLQTLAPLLAQPRPGVRDRRLQPLFGAWLLASLVVNAAFQGQLLSVLTVPGPRGEIDSVEQLEASSLTLLVRPLLYMVHVRMRVRREPLSTTELRLVESVAAHRNAATLIDEDLLRALRPVLAGRRLHSFPMPLQRTLRALFFTSRGSPLERPLRRLLGRLHAAGLMDHWKRRHRLLQSHRPPAEPAEVHEGSLNLRHVCPAFAVVAVGIGAAIGTFALESVWARHGRWTSSCTPENHYNYVTRGKKK</sequence>
<feature type="signal peptide" evidence="9">
    <location>
        <begin position="1"/>
        <end position="21"/>
    </location>
</feature>
<comment type="caution">
    <text evidence="10">The sequence shown here is derived from an EMBL/GenBank/DDBJ whole genome shotgun (WGS) entry which is preliminary data.</text>
</comment>
<evidence type="ECO:0000313" key="11">
    <source>
        <dbReference type="Proteomes" id="UP001075354"/>
    </source>
</evidence>
<keyword evidence="6" id="KW-0675">Receptor</keyword>
<keyword evidence="9" id="KW-0732">Signal</keyword>
<dbReference type="PANTHER" id="PTHR42643:SF24">
    <property type="entry name" value="IONOTROPIC RECEPTOR 60A"/>
    <property type="match status" value="1"/>
</dbReference>
<reference evidence="10" key="1">
    <citation type="submission" date="2022-12" db="EMBL/GenBank/DDBJ databases">
        <title>Chromosome-level genome assembly of the bean flower thrips Megalurothrips usitatus.</title>
        <authorList>
            <person name="Ma L."/>
            <person name="Liu Q."/>
            <person name="Li H."/>
            <person name="Cai W."/>
        </authorList>
    </citation>
    <scope>NUCLEOTIDE SEQUENCE</scope>
    <source>
        <strain evidence="10">Cailab_2022a</strain>
    </source>
</reference>
<evidence type="ECO:0000256" key="2">
    <source>
        <dbReference type="ARBA" id="ARBA00022475"/>
    </source>
</evidence>
<keyword evidence="3 8" id="KW-0812">Transmembrane</keyword>
<comment type="subcellular location">
    <subcellularLocation>
        <location evidence="1">Cell membrane</location>
        <topology evidence="1">Multi-pass membrane protein</topology>
    </subcellularLocation>
</comment>